<gene>
    <name evidence="2" type="ORF">ENP13_09220</name>
</gene>
<name>A0A7C2WTE0_9BACT</name>
<dbReference type="AlphaFoldDB" id="A0A7C2WTE0"/>
<keyword evidence="1" id="KW-0472">Membrane</keyword>
<comment type="caution">
    <text evidence="2">The sequence shown here is derived from an EMBL/GenBank/DDBJ whole genome shotgun (WGS) entry which is preliminary data.</text>
</comment>
<proteinExistence type="predicted"/>
<reference evidence="2" key="1">
    <citation type="journal article" date="2020" name="mSystems">
        <title>Genome- and Community-Level Interaction Insights into Carbon Utilization and Element Cycling Functions of Hydrothermarchaeota in Hydrothermal Sediment.</title>
        <authorList>
            <person name="Zhou Z."/>
            <person name="Liu Y."/>
            <person name="Xu W."/>
            <person name="Pan J."/>
            <person name="Luo Z.H."/>
            <person name="Li M."/>
        </authorList>
    </citation>
    <scope>NUCLEOTIDE SEQUENCE [LARGE SCALE GENOMIC DNA]</scope>
    <source>
        <strain evidence="2">SpSt-192</strain>
    </source>
</reference>
<protein>
    <submittedName>
        <fullName evidence="2">Uncharacterized protein</fullName>
    </submittedName>
</protein>
<organism evidence="2">
    <name type="scientific">Thermorudis sp</name>
    <dbReference type="NCBI Taxonomy" id="1969470"/>
    <lineage>
        <taxon>Bacteria</taxon>
        <taxon>Pseudomonadati</taxon>
        <taxon>Thermomicrobiota</taxon>
        <taxon>Thermomicrobia</taxon>
        <taxon>Thermomicrobia incertae sedis</taxon>
        <taxon>Thermorudis</taxon>
    </lineage>
</organism>
<keyword evidence="1" id="KW-1133">Transmembrane helix</keyword>
<sequence length="61" mass="6883">MSYRAGKRGWRWLVLGLAMGGLGGLLLGLVAASQRDHLTHAVDRVWPHREPHQPKFDLLLQ</sequence>
<dbReference type="EMBL" id="DSID01000698">
    <property type="protein sequence ID" value="HEX71405.1"/>
    <property type="molecule type" value="Genomic_DNA"/>
</dbReference>
<accession>A0A7C2WTE0</accession>
<keyword evidence="1" id="KW-0812">Transmembrane</keyword>
<evidence type="ECO:0000313" key="2">
    <source>
        <dbReference type="EMBL" id="HEX71405.1"/>
    </source>
</evidence>
<evidence type="ECO:0000256" key="1">
    <source>
        <dbReference type="SAM" id="Phobius"/>
    </source>
</evidence>
<feature type="transmembrane region" description="Helical" evidence="1">
    <location>
        <begin position="12"/>
        <end position="32"/>
    </location>
</feature>